<reference evidence="2" key="2">
    <citation type="submission" date="2022-10" db="EMBL/GenBank/DDBJ databases">
        <authorList>
            <consortium name="ENA_rothamsted_submissions"/>
            <consortium name="culmorum"/>
            <person name="King R."/>
        </authorList>
    </citation>
    <scope>NUCLEOTIDE SEQUENCE</scope>
</reference>
<evidence type="ECO:0000313" key="3">
    <source>
        <dbReference type="Proteomes" id="UP001153714"/>
    </source>
</evidence>
<gene>
    <name evidence="2" type="ORF">DIATSA_LOCUS13725</name>
</gene>
<dbReference type="Proteomes" id="UP001153714">
    <property type="component" value="Chromosome 9"/>
</dbReference>
<name>A0A9N9WKP3_9NEOP</name>
<protein>
    <submittedName>
        <fullName evidence="2">Uncharacterized protein</fullName>
    </submittedName>
</protein>
<dbReference type="AlphaFoldDB" id="A0A9N9WKP3"/>
<dbReference type="EMBL" id="OU893340">
    <property type="protein sequence ID" value="CAG9796537.1"/>
    <property type="molecule type" value="Genomic_DNA"/>
</dbReference>
<sequence>MSQQRSRKSAGAEQMAQGRATTKASGDQCLTMKNSDKKYQSAGDNAGNTIPSNVQSKQRSKSKSKIPKSLRNDLENALVGLCDVWFEEIKPHLVRNNIKVHVHSGAGAGPASGDHQTPPHPRRRPYVNSARYCSTQQIASKAPSSKPPTLSYQQRSSPARHHSPNQNPCRNRNMEKHAKHEIDLPHHTSRGRVPRLCHTYSFPPSSPRIKVKRRPAIDLTSCHSTKHFNHQHLTRIPETDKYIPHPTLKNSAATVVLSKQSESRGRQQQPRFPNQGVGCSAFRDAVLAAPPAAAFLNINVNKTSSRVQQNKQRSALHDPHDLVDIIAKRNEKELKLLYKSPPRDESPSIMNLLHTGFSLVGRTADAIKKMPPWR</sequence>
<feature type="compositionally biased region" description="Basic residues" evidence="1">
    <location>
        <begin position="58"/>
        <end position="68"/>
    </location>
</feature>
<evidence type="ECO:0000313" key="2">
    <source>
        <dbReference type="EMBL" id="CAG9796537.1"/>
    </source>
</evidence>
<feature type="region of interest" description="Disordered" evidence="1">
    <location>
        <begin position="105"/>
        <end position="172"/>
    </location>
</feature>
<feature type="compositionally biased region" description="Polar residues" evidence="1">
    <location>
        <begin position="42"/>
        <end position="55"/>
    </location>
</feature>
<feature type="region of interest" description="Disordered" evidence="1">
    <location>
        <begin position="1"/>
        <end position="68"/>
    </location>
</feature>
<dbReference type="OrthoDB" id="7485473at2759"/>
<keyword evidence="3" id="KW-1185">Reference proteome</keyword>
<accession>A0A9N9WKP3</accession>
<proteinExistence type="predicted"/>
<evidence type="ECO:0000256" key="1">
    <source>
        <dbReference type="SAM" id="MobiDB-lite"/>
    </source>
</evidence>
<feature type="compositionally biased region" description="Polar residues" evidence="1">
    <location>
        <begin position="131"/>
        <end position="157"/>
    </location>
</feature>
<organism evidence="2 3">
    <name type="scientific">Diatraea saccharalis</name>
    <name type="common">sugarcane borer</name>
    <dbReference type="NCBI Taxonomy" id="40085"/>
    <lineage>
        <taxon>Eukaryota</taxon>
        <taxon>Metazoa</taxon>
        <taxon>Ecdysozoa</taxon>
        <taxon>Arthropoda</taxon>
        <taxon>Hexapoda</taxon>
        <taxon>Insecta</taxon>
        <taxon>Pterygota</taxon>
        <taxon>Neoptera</taxon>
        <taxon>Endopterygota</taxon>
        <taxon>Lepidoptera</taxon>
        <taxon>Glossata</taxon>
        <taxon>Ditrysia</taxon>
        <taxon>Pyraloidea</taxon>
        <taxon>Crambidae</taxon>
        <taxon>Crambinae</taxon>
        <taxon>Diatraea</taxon>
    </lineage>
</organism>
<reference evidence="2" key="1">
    <citation type="submission" date="2021-12" db="EMBL/GenBank/DDBJ databases">
        <authorList>
            <person name="King R."/>
        </authorList>
    </citation>
    <scope>NUCLEOTIDE SEQUENCE</scope>
</reference>